<evidence type="ECO:0000256" key="1">
    <source>
        <dbReference type="ARBA" id="ARBA00004123"/>
    </source>
</evidence>
<dbReference type="PANTHER" id="PTHR21539:SF0">
    <property type="entry name" value="SAGA-ASSOCIATED FACTOR 29"/>
    <property type="match status" value="1"/>
</dbReference>
<dbReference type="InterPro" id="IPR010750">
    <property type="entry name" value="SGF29_tudor-like_dom"/>
</dbReference>
<reference evidence="7" key="1">
    <citation type="submission" date="2024-02" db="UniProtKB">
        <authorList>
            <consortium name="WormBaseParasite"/>
        </authorList>
    </citation>
    <scope>IDENTIFICATION</scope>
</reference>
<dbReference type="CDD" id="cd20393">
    <property type="entry name" value="Tudor_SGF29_rpt1"/>
    <property type="match status" value="1"/>
</dbReference>
<proteinExistence type="predicted"/>
<evidence type="ECO:0000256" key="4">
    <source>
        <dbReference type="ARBA" id="ARBA00023242"/>
    </source>
</evidence>
<dbReference type="InterPro" id="IPR047287">
    <property type="entry name" value="Tudor_SGF29_rpt2"/>
</dbReference>
<keyword evidence="2" id="KW-0805">Transcription regulation</keyword>
<dbReference type="CDD" id="cd20394">
    <property type="entry name" value="Tudor_SGF29_rpt2"/>
    <property type="match status" value="1"/>
</dbReference>
<dbReference type="AlphaFoldDB" id="A0AAF3EV30"/>
<dbReference type="PANTHER" id="PTHR21539">
    <property type="entry name" value="SAGA-ASSOCIATED FACTOR 29"/>
    <property type="match status" value="1"/>
</dbReference>
<dbReference type="Gene3D" id="2.30.30.140">
    <property type="match status" value="2"/>
</dbReference>
<dbReference type="Proteomes" id="UP000887575">
    <property type="component" value="Unassembled WGS sequence"/>
</dbReference>
<keyword evidence="3" id="KW-0804">Transcription</keyword>
<dbReference type="GO" id="GO:0000124">
    <property type="term" value="C:SAGA complex"/>
    <property type="evidence" value="ECO:0007669"/>
    <property type="project" value="InterPro"/>
</dbReference>
<keyword evidence="4" id="KW-0539">Nucleus</keyword>
<dbReference type="FunFam" id="2.30.30.140:FF:000029">
    <property type="entry name" value="SAGA-associated factor 29 homolog"/>
    <property type="match status" value="1"/>
</dbReference>
<evidence type="ECO:0000313" key="6">
    <source>
        <dbReference type="Proteomes" id="UP000887575"/>
    </source>
</evidence>
<dbReference type="InterPro" id="IPR037802">
    <property type="entry name" value="SGF29"/>
</dbReference>
<name>A0AAF3EV30_9BILA</name>
<dbReference type="InterPro" id="IPR047288">
    <property type="entry name" value="Tudor_SGF29_rpt1"/>
</dbReference>
<comment type="subcellular location">
    <subcellularLocation>
        <location evidence="1">Nucleus</location>
    </subcellularLocation>
</comment>
<dbReference type="GO" id="GO:0005634">
    <property type="term" value="C:nucleus"/>
    <property type="evidence" value="ECO:0007669"/>
    <property type="project" value="UniProtKB-SubCell"/>
</dbReference>
<dbReference type="WBParaSite" id="MBELARI_LOCUS18030">
    <property type="protein sequence ID" value="MBELARI_LOCUS18030"/>
    <property type="gene ID" value="MBELARI_LOCUS18030"/>
</dbReference>
<dbReference type="PROSITE" id="PS51518">
    <property type="entry name" value="SGF29_C"/>
    <property type="match status" value="1"/>
</dbReference>
<evidence type="ECO:0000313" key="7">
    <source>
        <dbReference type="WBParaSite" id="MBELARI_LOCUS18030"/>
    </source>
</evidence>
<protein>
    <submittedName>
        <fullName evidence="7">SGF29 C-terminal domain-containing protein</fullName>
    </submittedName>
</protein>
<evidence type="ECO:0000259" key="5">
    <source>
        <dbReference type="PROSITE" id="PS51518"/>
    </source>
</evidence>
<sequence>MSRTTSKKTEEELLDEQKQAVTRDLIKKFRNYLTKKEKTNDTLMALQQKQKDGVYNRKNKSQILPMLSDAQKACEVELETFRKLLGDIEKIRQKENTQRMEGLVRRHTLMSVLNNQASALPLYIDIHSSYPSSGVGGIPYADSHNFKKGDYVAAYIEDNWILAEVENSVPGGKFGVKDIEDESHKVQHVVRRRLIGLPSHRADPLRDGHALFPADAIVLALYPQTTCFYKGAVVTSPKVATEDYTVAFEDSSYAGGYSPPLPVAQRYVLCYREIKKAAGNKRKCDED</sequence>
<evidence type="ECO:0000256" key="2">
    <source>
        <dbReference type="ARBA" id="ARBA00023015"/>
    </source>
</evidence>
<evidence type="ECO:0000256" key="3">
    <source>
        <dbReference type="ARBA" id="ARBA00023163"/>
    </source>
</evidence>
<dbReference type="Pfam" id="PF07039">
    <property type="entry name" value="SGF29_Tudor"/>
    <property type="match status" value="1"/>
</dbReference>
<accession>A0AAF3EV30</accession>
<keyword evidence="6" id="KW-1185">Reference proteome</keyword>
<organism evidence="6 7">
    <name type="scientific">Mesorhabditis belari</name>
    <dbReference type="NCBI Taxonomy" id="2138241"/>
    <lineage>
        <taxon>Eukaryota</taxon>
        <taxon>Metazoa</taxon>
        <taxon>Ecdysozoa</taxon>
        <taxon>Nematoda</taxon>
        <taxon>Chromadorea</taxon>
        <taxon>Rhabditida</taxon>
        <taxon>Rhabditina</taxon>
        <taxon>Rhabditomorpha</taxon>
        <taxon>Rhabditoidea</taxon>
        <taxon>Rhabditidae</taxon>
        <taxon>Mesorhabditinae</taxon>
        <taxon>Mesorhabditis</taxon>
    </lineage>
</organism>
<feature type="domain" description="SGF29 C-terminal" evidence="5">
    <location>
        <begin position="142"/>
        <end position="277"/>
    </location>
</feature>